<dbReference type="Gene3D" id="2.160.10.10">
    <property type="entry name" value="Hexapeptide repeat proteins"/>
    <property type="match status" value="1"/>
</dbReference>
<keyword evidence="3" id="KW-0808">Transferase</keyword>
<dbReference type="AlphaFoldDB" id="A0A225DTM1"/>
<evidence type="ECO:0000256" key="2">
    <source>
        <dbReference type="SAM" id="MobiDB-lite"/>
    </source>
</evidence>
<dbReference type="Pfam" id="PF00132">
    <property type="entry name" value="Hexapep"/>
    <property type="match status" value="1"/>
</dbReference>
<dbReference type="SUPFAM" id="SSF51161">
    <property type="entry name" value="Trimeric LpxA-like enzymes"/>
    <property type="match status" value="1"/>
</dbReference>
<dbReference type="Proteomes" id="UP000214646">
    <property type="component" value="Unassembled WGS sequence"/>
</dbReference>
<feature type="region of interest" description="Disordered" evidence="2">
    <location>
        <begin position="1"/>
        <end position="20"/>
    </location>
</feature>
<evidence type="ECO:0000256" key="1">
    <source>
        <dbReference type="ARBA" id="ARBA00007274"/>
    </source>
</evidence>
<comment type="similarity">
    <text evidence="1">Belongs to the transferase hexapeptide repeat family.</text>
</comment>
<gene>
    <name evidence="3" type="ORF">FRUB_02553</name>
</gene>
<comment type="caution">
    <text evidence="3">The sequence shown here is derived from an EMBL/GenBank/DDBJ whole genome shotgun (WGS) entry which is preliminary data.</text>
</comment>
<protein>
    <submittedName>
        <fullName evidence="3">Putative acetyltransferase</fullName>
    </submittedName>
</protein>
<dbReference type="RefSeq" id="WP_088253883.1">
    <property type="nucleotide sequence ID" value="NZ_NIDE01000004.1"/>
</dbReference>
<dbReference type="GO" id="GO:0016740">
    <property type="term" value="F:transferase activity"/>
    <property type="evidence" value="ECO:0007669"/>
    <property type="project" value="UniProtKB-KW"/>
</dbReference>
<dbReference type="InterPro" id="IPR011004">
    <property type="entry name" value="Trimer_LpxA-like_sf"/>
</dbReference>
<evidence type="ECO:0000313" key="4">
    <source>
        <dbReference type="Proteomes" id="UP000214646"/>
    </source>
</evidence>
<reference evidence="4" key="1">
    <citation type="submission" date="2017-06" db="EMBL/GenBank/DDBJ databases">
        <title>Genome analysis of Fimbriiglobus ruber SP5, the first member of the order Planctomycetales with confirmed chitinolytic capability.</title>
        <authorList>
            <person name="Ravin N.V."/>
            <person name="Rakitin A.L."/>
            <person name="Ivanova A.A."/>
            <person name="Beletsky A.V."/>
            <person name="Kulichevskaya I.S."/>
            <person name="Mardanov A.V."/>
            <person name="Dedysh S.N."/>
        </authorList>
    </citation>
    <scope>NUCLEOTIDE SEQUENCE [LARGE SCALE GENOMIC DNA]</scope>
    <source>
        <strain evidence="4">SP5</strain>
    </source>
</reference>
<proteinExistence type="inferred from homology"/>
<dbReference type="PANTHER" id="PTHR43300">
    <property type="entry name" value="ACETYLTRANSFERASE"/>
    <property type="match status" value="1"/>
</dbReference>
<dbReference type="InterPro" id="IPR001451">
    <property type="entry name" value="Hexapep"/>
</dbReference>
<dbReference type="Pfam" id="PF14602">
    <property type="entry name" value="Hexapep_2"/>
    <property type="match status" value="1"/>
</dbReference>
<evidence type="ECO:0000313" key="3">
    <source>
        <dbReference type="EMBL" id="OWK42954.1"/>
    </source>
</evidence>
<dbReference type="PANTHER" id="PTHR43300:SF4">
    <property type="entry name" value="ACYL-[ACYL-CARRIER-PROTEIN]--UDP-N-ACETYLGLUCOSAMINE O-ACYLTRANSFERASE"/>
    <property type="match status" value="1"/>
</dbReference>
<name>A0A225DTM1_9BACT</name>
<feature type="compositionally biased region" description="Pro residues" evidence="2">
    <location>
        <begin position="1"/>
        <end position="11"/>
    </location>
</feature>
<keyword evidence="4" id="KW-1185">Reference proteome</keyword>
<dbReference type="EMBL" id="NIDE01000004">
    <property type="protein sequence ID" value="OWK42954.1"/>
    <property type="molecule type" value="Genomic_DNA"/>
</dbReference>
<dbReference type="InterPro" id="IPR050179">
    <property type="entry name" value="Trans_hexapeptide_repeat"/>
</dbReference>
<dbReference type="OrthoDB" id="285017at2"/>
<organism evidence="3 4">
    <name type="scientific">Fimbriiglobus ruber</name>
    <dbReference type="NCBI Taxonomy" id="1908690"/>
    <lineage>
        <taxon>Bacteria</taxon>
        <taxon>Pseudomonadati</taxon>
        <taxon>Planctomycetota</taxon>
        <taxon>Planctomycetia</taxon>
        <taxon>Gemmatales</taxon>
        <taxon>Gemmataceae</taxon>
        <taxon>Fimbriiglobus</taxon>
    </lineage>
</organism>
<accession>A0A225DTM1</accession>
<sequence length="242" mass="25670">MQDVDTPPPASLAPSAAPPARVHPTALIEPRVVLGRGTSVWDNVHIRHDTTVGDECIIGEKTYIAYGVKIGHRCKINSMVYVCTSVTIEDGVMISAGTIFTNDKFPRAATPDLRHLKPSEPDDQTQETLVREGATIGAGCTIGSGLTIGRWAMVGMGALVTKSVPDYTLAIGHPAVPVGVVCRCGQLLLRYAPGESPAFEQLSCEACERLYEFEAGVVTELDLPDVPAVPPLGVPKRKSAGT</sequence>
<dbReference type="CDD" id="cd03358">
    <property type="entry name" value="LbH_WxcM_N_like"/>
    <property type="match status" value="1"/>
</dbReference>